<reference evidence="2" key="1">
    <citation type="submission" date="2016-10" db="EMBL/GenBank/DDBJ databases">
        <authorList>
            <person name="Varghese N."/>
            <person name="Submissions S."/>
        </authorList>
    </citation>
    <scope>NUCLEOTIDE SEQUENCE [LARGE SCALE GENOMIC DNA]</scope>
    <source>
        <strain evidence="2">ATCC 700689</strain>
    </source>
</reference>
<organism evidence="1 2">
    <name type="scientific">Pseudomonas abietaniphila</name>
    <dbReference type="NCBI Taxonomy" id="89065"/>
    <lineage>
        <taxon>Bacteria</taxon>
        <taxon>Pseudomonadati</taxon>
        <taxon>Pseudomonadota</taxon>
        <taxon>Gammaproteobacteria</taxon>
        <taxon>Pseudomonadales</taxon>
        <taxon>Pseudomonadaceae</taxon>
        <taxon>Pseudomonas</taxon>
    </lineage>
</organism>
<evidence type="ECO:0000313" key="2">
    <source>
        <dbReference type="Proteomes" id="UP000182894"/>
    </source>
</evidence>
<dbReference type="STRING" id="89065.SAMN05216605_12154"/>
<gene>
    <name evidence="1" type="ORF">SAMN05216605_12154</name>
</gene>
<sequence>MARTTVVNQLHQNRLDPSQIRELATHIPKLLLGEHARFITVSAVIEPQQPGHFFEAKAQPLRGLYEFHPGDIGGWGAMELKTNVSRIRVRFTRQRLRINEL</sequence>
<dbReference type="AlphaFoldDB" id="A0A1G8QUP7"/>
<accession>A0A1G8QUP7</accession>
<proteinExistence type="predicted"/>
<protein>
    <submittedName>
        <fullName evidence="1">Uncharacterized protein</fullName>
    </submittedName>
</protein>
<dbReference type="EMBL" id="FNCO01000021">
    <property type="protein sequence ID" value="SDJ07890.1"/>
    <property type="molecule type" value="Genomic_DNA"/>
</dbReference>
<dbReference type="Proteomes" id="UP000182894">
    <property type="component" value="Unassembled WGS sequence"/>
</dbReference>
<evidence type="ECO:0000313" key="1">
    <source>
        <dbReference type="EMBL" id="SDJ07890.1"/>
    </source>
</evidence>
<name>A0A1G8QUP7_9PSED</name>
<keyword evidence="2" id="KW-1185">Reference proteome</keyword>